<dbReference type="AlphaFoldDB" id="A0A9X2BY89"/>
<evidence type="ECO:0000313" key="2">
    <source>
        <dbReference type="EMBL" id="MCK9685157.1"/>
    </source>
</evidence>
<keyword evidence="3" id="KW-1185">Reference proteome</keyword>
<evidence type="ECO:0000256" key="1">
    <source>
        <dbReference type="SAM" id="Phobius"/>
    </source>
</evidence>
<dbReference type="RefSeq" id="WP_275681166.1">
    <property type="nucleotide sequence ID" value="NZ_JAJLJH010000001.1"/>
</dbReference>
<reference evidence="2" key="1">
    <citation type="submission" date="2021-11" db="EMBL/GenBank/DDBJ databases">
        <title>BS-T2-15 a new species belonging to the Comamonadaceae family isolated from the soil of a French oak forest.</title>
        <authorList>
            <person name="Mieszkin S."/>
            <person name="Alain K."/>
        </authorList>
    </citation>
    <scope>NUCLEOTIDE SEQUENCE</scope>
    <source>
        <strain evidence="2">BS-T2-15</strain>
    </source>
</reference>
<gene>
    <name evidence="2" type="ORF">LPC04_05465</name>
</gene>
<sequence>MTHWIGWLELLAEQALLAAALLVVFDGCRRLVREGMTRRAALMVAIGLIPPVADAWLNLNVMHSVRALQADKLAAVALHGREPAGGWEKAASSPEQRTALSYQAATVAYLFEGGHIAVVDAQGARTPFVPAPDQERAREQFVRDEKAAESAAQASYERGLRLFAEAAAFMLAGAAVGWRQRRRA</sequence>
<feature type="transmembrane region" description="Helical" evidence="1">
    <location>
        <begin position="6"/>
        <end position="28"/>
    </location>
</feature>
<protein>
    <submittedName>
        <fullName evidence="2">Uncharacterized protein</fullName>
    </submittedName>
</protein>
<dbReference type="EMBL" id="JAJLJH010000001">
    <property type="protein sequence ID" value="MCK9685157.1"/>
    <property type="molecule type" value="Genomic_DNA"/>
</dbReference>
<keyword evidence="1" id="KW-1133">Transmembrane helix</keyword>
<organism evidence="2 3">
    <name type="scientific">Scleromatobacter humisilvae</name>
    <dbReference type="NCBI Taxonomy" id="2897159"/>
    <lineage>
        <taxon>Bacteria</taxon>
        <taxon>Pseudomonadati</taxon>
        <taxon>Pseudomonadota</taxon>
        <taxon>Betaproteobacteria</taxon>
        <taxon>Burkholderiales</taxon>
        <taxon>Sphaerotilaceae</taxon>
        <taxon>Scleromatobacter</taxon>
    </lineage>
</organism>
<keyword evidence="1" id="KW-0812">Transmembrane</keyword>
<dbReference type="Proteomes" id="UP001139353">
    <property type="component" value="Unassembled WGS sequence"/>
</dbReference>
<accession>A0A9X2BY89</accession>
<comment type="caution">
    <text evidence="2">The sequence shown here is derived from an EMBL/GenBank/DDBJ whole genome shotgun (WGS) entry which is preliminary data.</text>
</comment>
<name>A0A9X2BY89_9BURK</name>
<proteinExistence type="predicted"/>
<keyword evidence="1" id="KW-0472">Membrane</keyword>
<evidence type="ECO:0000313" key="3">
    <source>
        <dbReference type="Proteomes" id="UP001139353"/>
    </source>
</evidence>